<accession>A0ACB9R770</accession>
<organism evidence="1 2">
    <name type="scientific">Melastoma candidum</name>
    <dbReference type="NCBI Taxonomy" id="119954"/>
    <lineage>
        <taxon>Eukaryota</taxon>
        <taxon>Viridiplantae</taxon>
        <taxon>Streptophyta</taxon>
        <taxon>Embryophyta</taxon>
        <taxon>Tracheophyta</taxon>
        <taxon>Spermatophyta</taxon>
        <taxon>Magnoliopsida</taxon>
        <taxon>eudicotyledons</taxon>
        <taxon>Gunneridae</taxon>
        <taxon>Pentapetalae</taxon>
        <taxon>rosids</taxon>
        <taxon>malvids</taxon>
        <taxon>Myrtales</taxon>
        <taxon>Melastomataceae</taxon>
        <taxon>Melastomatoideae</taxon>
        <taxon>Melastomateae</taxon>
        <taxon>Melastoma</taxon>
    </lineage>
</organism>
<comment type="caution">
    <text evidence="1">The sequence shown here is derived from an EMBL/GenBank/DDBJ whole genome shotgun (WGS) entry which is preliminary data.</text>
</comment>
<reference evidence="2" key="1">
    <citation type="journal article" date="2023" name="Front. Plant Sci.">
        <title>Chromosomal-level genome assembly of Melastoma candidum provides insights into trichome evolution.</title>
        <authorList>
            <person name="Zhong Y."/>
            <person name="Wu W."/>
            <person name="Sun C."/>
            <person name="Zou P."/>
            <person name="Liu Y."/>
            <person name="Dai S."/>
            <person name="Zhou R."/>
        </authorList>
    </citation>
    <scope>NUCLEOTIDE SEQUENCE [LARGE SCALE GENOMIC DNA]</scope>
</reference>
<sequence>MKILLELVPCCGSPTSSRRRSTSAPSPPQDNDDTDFTSLVPPHPRRRTKRARKAVVTPRSGSSSAKWSPSLGVIAEDRAASTVQGKAAASAADVVGSARGSGGRGSMGAWSGVPDRERRRRDDNEYGRSSLPTTMIPAFTPTPFLF</sequence>
<name>A0ACB9R770_9MYRT</name>
<keyword evidence="2" id="KW-1185">Reference proteome</keyword>
<proteinExistence type="predicted"/>
<dbReference type="EMBL" id="CM042883">
    <property type="protein sequence ID" value="KAI4374739.1"/>
    <property type="molecule type" value="Genomic_DNA"/>
</dbReference>
<protein>
    <submittedName>
        <fullName evidence="1">Uncharacterized protein</fullName>
    </submittedName>
</protein>
<gene>
    <name evidence="1" type="ORF">MLD38_012699</name>
</gene>
<dbReference type="Proteomes" id="UP001057402">
    <property type="component" value="Chromosome 4"/>
</dbReference>
<evidence type="ECO:0000313" key="1">
    <source>
        <dbReference type="EMBL" id="KAI4374739.1"/>
    </source>
</evidence>
<evidence type="ECO:0000313" key="2">
    <source>
        <dbReference type="Proteomes" id="UP001057402"/>
    </source>
</evidence>